<dbReference type="AlphaFoldDB" id="A0A2T6AN52"/>
<dbReference type="OrthoDB" id="679547at2"/>
<reference evidence="1 2" key="1">
    <citation type="submission" date="2018-04" db="EMBL/GenBank/DDBJ databases">
        <title>Genomic Encyclopedia of Archaeal and Bacterial Type Strains, Phase II (KMG-II): from individual species to whole genera.</title>
        <authorList>
            <person name="Goeker M."/>
        </authorList>
    </citation>
    <scope>NUCLEOTIDE SEQUENCE [LARGE SCALE GENOMIC DNA]</scope>
    <source>
        <strain evidence="1 2">DSM 23082</strain>
    </source>
</reference>
<evidence type="ECO:0000313" key="1">
    <source>
        <dbReference type="EMBL" id="PTX45238.1"/>
    </source>
</evidence>
<proteinExistence type="predicted"/>
<keyword evidence="2" id="KW-1185">Reference proteome</keyword>
<name>A0A2T6AN52_9FLAO</name>
<comment type="caution">
    <text evidence="1">The sequence shown here is derived from an EMBL/GenBank/DDBJ whole genome shotgun (WGS) entry which is preliminary data.</text>
</comment>
<evidence type="ECO:0000313" key="2">
    <source>
        <dbReference type="Proteomes" id="UP000244174"/>
    </source>
</evidence>
<evidence type="ECO:0008006" key="3">
    <source>
        <dbReference type="Google" id="ProtNLM"/>
    </source>
</evidence>
<organism evidence="1 2">
    <name type="scientific">Christiangramia gaetbulicola</name>
    <dbReference type="NCBI Taxonomy" id="703340"/>
    <lineage>
        <taxon>Bacteria</taxon>
        <taxon>Pseudomonadati</taxon>
        <taxon>Bacteroidota</taxon>
        <taxon>Flavobacteriia</taxon>
        <taxon>Flavobacteriales</taxon>
        <taxon>Flavobacteriaceae</taxon>
        <taxon>Christiangramia</taxon>
    </lineage>
</organism>
<accession>A0A2T6AN52</accession>
<gene>
    <name evidence="1" type="ORF">C8P64_1230</name>
</gene>
<sequence>MKKLLLAKPLLLILFIFRLSFHQSINAQDTSKEIQEKLIEFQSTPKETAYLHLNKSILLQGEQLGFSAYIINQQDLKPSLKTTNLYVQVKDSNDKVVKEKMLLVENGTASNTFDIDSTFSKGTYSITAFTNWMRNFDQQNFFTEKIQILESDSDYKEKKVDKLQKLDAQFLPESGHLLNNVVNNLGIIIKDSLGYGLSKANVRILNQDNKMVAYTRLNQLGIGKVSLIPDVSEQYTALINFKGREFSQKISTKIERRGVTINTNNQENELQVTLNTNLETQKSIEGTPFILTIQNPNKVIAYQIDFNNATSVLVPVPYKELNSGINIITLFNSDKKPLAERLIFNHKNLPIVELDKPIVQDRKDSIQLSLPTGKIADSTFLSVSILPEKTISDKRNHNIISYLMLQPHLKGTVENASWYFKDIDGTKKEALDNLLLTQGWSSYNWRNIFEGSRELNYGFENYIDLKANINNNRDKEQRFLIHASSTNAPTFVEVPEGKDAFIFEGIKPLEGENLFISRVKNNDKLTPAGLSVQFFPNHIEDFKHSGESLAPWSHLYSVKPDPVFFQFNDFGKGIEQLEEVLLETKVDPILVRERSLSKSAHSKVDVLSEEDKNMFQFLGNYLISQGFRVTESPLAFKVVSSLAIGGGGDGFSGTGSPVTIYLDGVPIFDTTMFYRYPLSTIDYIEINKSGMGEGFMGSAGTIKIHSDFDLSPDKVSTKNRIQKFEFPVAYAVQKEFYVPKYTNTNDEFFQQYGVIDWKSDLIAGIGENIAIEFAKPKVDFKLIIEGFTAGGDLINEVRSISIN</sequence>
<dbReference type="Gene3D" id="2.60.40.1930">
    <property type="match status" value="1"/>
</dbReference>
<dbReference type="EMBL" id="QBKQ01000001">
    <property type="protein sequence ID" value="PTX45238.1"/>
    <property type="molecule type" value="Genomic_DNA"/>
</dbReference>
<dbReference type="Proteomes" id="UP000244174">
    <property type="component" value="Unassembled WGS sequence"/>
</dbReference>
<dbReference type="RefSeq" id="WP_146167186.1">
    <property type="nucleotide sequence ID" value="NZ_QBKQ01000001.1"/>
</dbReference>
<protein>
    <recommendedName>
        <fullName evidence="3">TonB-dependent receptor-like protein</fullName>
    </recommendedName>
</protein>